<name>A0A177AU62_9BILA</name>
<accession>A0A177AU62</accession>
<dbReference type="AlphaFoldDB" id="A0A177AU62"/>
<sequence length="339" mass="39088">MKFPIPSETSMRSVEKSLYQNNLNIIKDYLSNGLASKPSISYLVCCDILESFPNNIYVKNKICGVISSFNLNPNNFILLITDAASYMVLGGEKLKYEKFILENNVEIAFKNLFHVTCVVHLYHNMSAKIASYYKNANNLVISMNLALSKSKARNKLFKNIPLHPTFCKTRFGDWLKVIEYFSKYYLYIKNIVDAFETDGAIVSKVKVAVNHLNLCRELVDIMHNYYFLYTLIKQSCSVKYTISDAIDDLNNLNFKRNHASIKLYVEKRLINSDIKGIEHLIREDITPSQYAKLLMCQATSISVERRFSILHTINAKERNFKAENLAEYVLLKYNLGNKI</sequence>
<comment type="caution">
    <text evidence="1">The sequence shown here is derived from an EMBL/GenBank/DDBJ whole genome shotgun (WGS) entry which is preliminary data.</text>
</comment>
<evidence type="ECO:0000313" key="2">
    <source>
        <dbReference type="Proteomes" id="UP000078046"/>
    </source>
</evidence>
<organism evidence="1 2">
    <name type="scientific">Intoshia linei</name>
    <dbReference type="NCBI Taxonomy" id="1819745"/>
    <lineage>
        <taxon>Eukaryota</taxon>
        <taxon>Metazoa</taxon>
        <taxon>Spiralia</taxon>
        <taxon>Lophotrochozoa</taxon>
        <taxon>Mesozoa</taxon>
        <taxon>Orthonectida</taxon>
        <taxon>Rhopaluridae</taxon>
        <taxon>Intoshia</taxon>
    </lineage>
</organism>
<dbReference type="Proteomes" id="UP000078046">
    <property type="component" value="Unassembled WGS sequence"/>
</dbReference>
<dbReference type="SUPFAM" id="SSF53098">
    <property type="entry name" value="Ribonuclease H-like"/>
    <property type="match status" value="1"/>
</dbReference>
<dbReference type="OrthoDB" id="6538022at2759"/>
<evidence type="ECO:0000313" key="1">
    <source>
        <dbReference type="EMBL" id="OAF64764.1"/>
    </source>
</evidence>
<protein>
    <submittedName>
        <fullName evidence="1">Uncharacterized protein</fullName>
    </submittedName>
</protein>
<gene>
    <name evidence="1" type="ORF">A3Q56_07514</name>
</gene>
<dbReference type="InterPro" id="IPR012337">
    <property type="entry name" value="RNaseH-like_sf"/>
</dbReference>
<dbReference type="EMBL" id="LWCA01001628">
    <property type="protein sequence ID" value="OAF64764.1"/>
    <property type="molecule type" value="Genomic_DNA"/>
</dbReference>
<reference evidence="1 2" key="1">
    <citation type="submission" date="2016-04" db="EMBL/GenBank/DDBJ databases">
        <title>The genome of Intoshia linei affirms orthonectids as highly simplified spiralians.</title>
        <authorList>
            <person name="Mikhailov K.V."/>
            <person name="Slusarev G.S."/>
            <person name="Nikitin M.A."/>
            <person name="Logacheva M.D."/>
            <person name="Penin A."/>
            <person name="Aleoshin V."/>
            <person name="Panchin Y.V."/>
        </authorList>
    </citation>
    <scope>NUCLEOTIDE SEQUENCE [LARGE SCALE GENOMIC DNA]</scope>
    <source>
        <strain evidence="1">Intl2013</strain>
        <tissue evidence="1">Whole animal</tissue>
    </source>
</reference>
<keyword evidence="2" id="KW-1185">Reference proteome</keyword>
<proteinExistence type="predicted"/>